<evidence type="ECO:0000313" key="1">
    <source>
        <dbReference type="EMBL" id="HIR71101.1"/>
    </source>
</evidence>
<accession>A0A9D1JAX0</accession>
<comment type="caution">
    <text evidence="1">The sequence shown here is derived from an EMBL/GenBank/DDBJ whole genome shotgun (WGS) entry which is preliminary data.</text>
</comment>
<dbReference type="EMBL" id="DVHM01000118">
    <property type="protein sequence ID" value="HIR71101.1"/>
    <property type="molecule type" value="Genomic_DNA"/>
</dbReference>
<reference evidence="1" key="2">
    <citation type="journal article" date="2021" name="PeerJ">
        <title>Extensive microbial diversity within the chicken gut microbiome revealed by metagenomics and culture.</title>
        <authorList>
            <person name="Gilroy R."/>
            <person name="Ravi A."/>
            <person name="Getino M."/>
            <person name="Pursley I."/>
            <person name="Horton D.L."/>
            <person name="Alikhan N.F."/>
            <person name="Baker D."/>
            <person name="Gharbi K."/>
            <person name="Hall N."/>
            <person name="Watson M."/>
            <person name="Adriaenssens E.M."/>
            <person name="Foster-Nyarko E."/>
            <person name="Jarju S."/>
            <person name="Secka A."/>
            <person name="Antonio M."/>
            <person name="Oren A."/>
            <person name="Chaudhuri R.R."/>
            <person name="La Ragione R."/>
            <person name="Hildebrand F."/>
            <person name="Pallen M.J."/>
        </authorList>
    </citation>
    <scope>NUCLEOTIDE SEQUENCE</scope>
    <source>
        <strain evidence="1">ChiSjej5B23-6657</strain>
    </source>
</reference>
<feature type="non-terminal residue" evidence="1">
    <location>
        <position position="1"/>
    </location>
</feature>
<dbReference type="AlphaFoldDB" id="A0A9D1JAX0"/>
<reference evidence="1" key="1">
    <citation type="submission" date="2020-10" db="EMBL/GenBank/DDBJ databases">
        <authorList>
            <person name="Gilroy R."/>
        </authorList>
    </citation>
    <scope>NUCLEOTIDE SEQUENCE</scope>
    <source>
        <strain evidence="1">ChiSjej5B23-6657</strain>
    </source>
</reference>
<name>A0A9D1JAX0_9FIRM</name>
<sequence>SRAKYASVACSPSFNLDDIAESVDFLKEGHVDYEFRTTLVKEMHREADMTAIGMWLMGAKACYLQPYRDSDTVICPGYHAHSREELDTFVKILSAFLPKVELRGDI</sequence>
<dbReference type="Proteomes" id="UP000823912">
    <property type="component" value="Unassembled WGS sequence"/>
</dbReference>
<organism evidence="1 2">
    <name type="scientific">Candidatus Pullilachnospira gallistercoris</name>
    <dbReference type="NCBI Taxonomy" id="2840911"/>
    <lineage>
        <taxon>Bacteria</taxon>
        <taxon>Bacillati</taxon>
        <taxon>Bacillota</taxon>
        <taxon>Clostridia</taxon>
        <taxon>Lachnospirales</taxon>
        <taxon>Lachnospiraceae</taxon>
        <taxon>Lachnospiraceae incertae sedis</taxon>
        <taxon>Candidatus Pullilachnospira</taxon>
    </lineage>
</organism>
<proteinExistence type="predicted"/>
<protein>
    <submittedName>
        <fullName evidence="1">Anaerobic ribonucleoside-triphosphate reductase activating protein</fullName>
    </submittedName>
</protein>
<evidence type="ECO:0000313" key="2">
    <source>
        <dbReference type="Proteomes" id="UP000823912"/>
    </source>
</evidence>
<gene>
    <name evidence="1" type="ORF">IAA55_07450</name>
</gene>